<keyword evidence="1" id="KW-1133">Transmembrane helix</keyword>
<organism evidence="2 3">
    <name type="scientific">Candidatus Nitrosocosmicus oleophilus</name>
    <dbReference type="NCBI Taxonomy" id="1353260"/>
    <lineage>
        <taxon>Archaea</taxon>
        <taxon>Nitrososphaerota</taxon>
        <taxon>Nitrososphaeria</taxon>
        <taxon>Nitrososphaerales</taxon>
        <taxon>Nitrososphaeraceae</taxon>
        <taxon>Candidatus Nitrosocosmicus</taxon>
    </lineage>
</organism>
<reference evidence="3" key="1">
    <citation type="submission" date="2015-10" db="EMBL/GenBank/DDBJ databases">
        <title>Niche specialization of a soil ammonia-oxidizing archaeon, Candidatus Nitrosocosmicus oleophilus.</title>
        <authorList>
            <person name="Jung M.-Y."/>
            <person name="Rhee S.-K."/>
        </authorList>
    </citation>
    <scope>NUCLEOTIDE SEQUENCE [LARGE SCALE GENOMIC DNA]</scope>
    <source>
        <strain evidence="3">MY3</strain>
    </source>
</reference>
<accession>A0A654LVV0</accession>
<dbReference type="EMBL" id="CP012850">
    <property type="protein sequence ID" value="ALI34443.1"/>
    <property type="molecule type" value="Genomic_DNA"/>
</dbReference>
<keyword evidence="1" id="KW-0812">Transmembrane</keyword>
<name>A0A654LVV0_9ARCH</name>
<dbReference type="Proteomes" id="UP000058925">
    <property type="component" value="Chromosome"/>
</dbReference>
<evidence type="ECO:0000313" key="2">
    <source>
        <dbReference type="EMBL" id="ALI34443.1"/>
    </source>
</evidence>
<evidence type="ECO:0000256" key="1">
    <source>
        <dbReference type="SAM" id="Phobius"/>
    </source>
</evidence>
<dbReference type="AlphaFoldDB" id="A0A654LVV0"/>
<evidence type="ECO:0000313" key="3">
    <source>
        <dbReference type="Proteomes" id="UP000058925"/>
    </source>
</evidence>
<sequence>MKNRFRIETYRIRGLSYEIGLILTLLPILLITVGGITSVNASSNEISCFERGIVDGEDHPFNQRTYNNCGDDYHQGFLEGCMSVEGNTREVCESATDA</sequence>
<feature type="transmembrane region" description="Helical" evidence="1">
    <location>
        <begin position="21"/>
        <end position="41"/>
    </location>
</feature>
<protein>
    <submittedName>
        <fullName evidence="2">Uncharacterized protein</fullName>
    </submittedName>
</protein>
<dbReference type="KEGG" id="taa:NMY3_00229"/>
<proteinExistence type="predicted"/>
<keyword evidence="3" id="KW-1185">Reference proteome</keyword>
<keyword evidence="1" id="KW-0472">Membrane</keyword>
<gene>
    <name evidence="2" type="ORF">NMY3_00229</name>
</gene>